<accession>A0A5C4QP52</accession>
<comment type="caution">
    <text evidence="1">The sequence shown here is derived from an EMBL/GenBank/DDBJ whole genome shotgun (WGS) entry which is preliminary data.</text>
</comment>
<evidence type="ECO:0000313" key="2">
    <source>
        <dbReference type="Proteomes" id="UP000306145"/>
    </source>
</evidence>
<proteinExistence type="predicted"/>
<dbReference type="EMBL" id="VDFY01000152">
    <property type="protein sequence ID" value="TNH28842.1"/>
    <property type="molecule type" value="Genomic_DNA"/>
</dbReference>
<evidence type="ECO:0000313" key="1">
    <source>
        <dbReference type="EMBL" id="TNH28842.1"/>
    </source>
</evidence>
<organism evidence="1 2">
    <name type="scientific">Micromonospora orduensis</name>
    <dbReference type="NCBI Taxonomy" id="1420891"/>
    <lineage>
        <taxon>Bacteria</taxon>
        <taxon>Bacillati</taxon>
        <taxon>Actinomycetota</taxon>
        <taxon>Actinomycetes</taxon>
        <taxon>Micromonosporales</taxon>
        <taxon>Micromonosporaceae</taxon>
        <taxon>Micromonospora</taxon>
    </lineage>
</organism>
<dbReference type="Proteomes" id="UP000306145">
    <property type="component" value="Unassembled WGS sequence"/>
</dbReference>
<gene>
    <name evidence="1" type="ORF">FHG89_13975</name>
</gene>
<reference evidence="1 2" key="1">
    <citation type="submission" date="2019-06" db="EMBL/GenBank/DDBJ databases">
        <title>Micromonospora ordensis sp. nov., isolated from deep marine sediment.</title>
        <authorList>
            <person name="Veyisoglu A."/>
            <person name="Carro L."/>
            <person name="Klenk H.-P."/>
            <person name="Sahin N."/>
        </authorList>
    </citation>
    <scope>NUCLEOTIDE SEQUENCE [LARGE SCALE GENOMIC DNA]</scope>
    <source>
        <strain evidence="1 2">S2509</strain>
    </source>
</reference>
<dbReference type="OrthoDB" id="4569688at2"/>
<dbReference type="AlphaFoldDB" id="A0A5C4QP52"/>
<protein>
    <submittedName>
        <fullName evidence="1">Uncharacterized protein</fullName>
    </submittedName>
</protein>
<sequence>MPTTRRQPRCARRAPCRCRSSSKPSPTTASRCISGSCPVSDPTLPAELADVLAVDAAALRATGSTGFGIVETGFVPKSFARLLAEKLATARLLFGEDVDLTSGAVLRKVLELAALEDARLWAALGAVYDNSYVVSATADALTRLGEELGIPRPYLPARGTVKLKLKAALPAGRTQLTLPRGARLSTPGGHHAALDETVVLSAAVGEREPAVAAFYPGPAHNLDPTQPNQRIDRWNRADTLLADLDDAEQAAGKELVQITHTVALTGGEQQVSDARYRQLLLAAPRSIWTAEAIGLAVTTVPGVRQVQVFDGRGGLDLNQSIFGNFNFIERVFSTERDLGNPYYVTVLVAPTAAAIWDGPDGLHAAVESVIEDLRPVGIFASVDRADEVGIGVEADLVIRGLPLPTGSKETVNASTAATELRARLHARLRRYVDELPFGEPVRAAEVIWTLMNEPGVADVRELRLVRFPADSAVVVTGSAPTGDGLQRLPVGDNAVLAANQVPVYVDRDDPRPFRIV</sequence>
<name>A0A5C4QP52_9ACTN</name>
<keyword evidence="2" id="KW-1185">Reference proteome</keyword>